<dbReference type="EMBL" id="CP016027">
    <property type="protein sequence ID" value="ANJ66541.1"/>
    <property type="molecule type" value="Genomic_DNA"/>
</dbReference>
<proteinExistence type="inferred from homology"/>
<dbReference type="STRING" id="1860122.A9404_03340"/>
<comment type="catalytic activity">
    <reaction evidence="1">
        <text>(4aS,6R)-4a-hydroxy-L-erythro-5,6,7,8-tetrahydrobiopterin = (6R)-L-erythro-6,7-dihydrobiopterin + H2O</text>
        <dbReference type="Rhea" id="RHEA:11920"/>
        <dbReference type="ChEBI" id="CHEBI:15377"/>
        <dbReference type="ChEBI" id="CHEBI:15642"/>
        <dbReference type="ChEBI" id="CHEBI:43120"/>
        <dbReference type="EC" id="4.2.1.96"/>
    </reaction>
</comment>
<dbReference type="PANTHER" id="PTHR12599">
    <property type="entry name" value="PTERIN-4-ALPHA-CARBINOLAMINE DEHYDRATASE"/>
    <property type="match status" value="1"/>
</dbReference>
<dbReference type="Gene3D" id="3.30.1360.20">
    <property type="entry name" value="Transcriptional coactivator/pterin dehydratase"/>
    <property type="match status" value="1"/>
</dbReference>
<dbReference type="InterPro" id="IPR001533">
    <property type="entry name" value="Pterin_deHydtase"/>
</dbReference>
<keyword evidence="4" id="KW-0456">Lyase</keyword>
<evidence type="ECO:0000256" key="1">
    <source>
        <dbReference type="ARBA" id="ARBA00001554"/>
    </source>
</evidence>
<dbReference type="Pfam" id="PF01329">
    <property type="entry name" value="Pterin_4a"/>
    <property type="match status" value="1"/>
</dbReference>
<accession>A0A191ZF84</accession>
<dbReference type="EC" id="4.2.1.96" evidence="3"/>
<dbReference type="Proteomes" id="UP000078596">
    <property type="component" value="Chromosome"/>
</dbReference>
<dbReference type="CDD" id="cd00488">
    <property type="entry name" value="PCD_DCoH"/>
    <property type="match status" value="1"/>
</dbReference>
<gene>
    <name evidence="5" type="ORF">A9404_03340</name>
</gene>
<dbReference type="AlphaFoldDB" id="A0A191ZF84"/>
<dbReference type="SUPFAM" id="SSF55248">
    <property type="entry name" value="PCD-like"/>
    <property type="match status" value="1"/>
</dbReference>
<organism evidence="5 6">
    <name type="scientific">Halothiobacillus diazotrophicus</name>
    <dbReference type="NCBI Taxonomy" id="1860122"/>
    <lineage>
        <taxon>Bacteria</taxon>
        <taxon>Pseudomonadati</taxon>
        <taxon>Pseudomonadota</taxon>
        <taxon>Gammaproteobacteria</taxon>
        <taxon>Chromatiales</taxon>
        <taxon>Halothiobacillaceae</taxon>
        <taxon>Halothiobacillus</taxon>
    </lineage>
</organism>
<dbReference type="OrthoDB" id="5294615at2"/>
<protein>
    <recommendedName>
        <fullName evidence="3">4a-hydroxytetrahydrobiopterin dehydratase</fullName>
        <ecNumber evidence="3">4.2.1.96</ecNumber>
    </recommendedName>
</protein>
<keyword evidence="6" id="KW-1185">Reference proteome</keyword>
<sequence length="86" mass="9912">METHTPLHARWHIENAHLATTIQTGDYKSAVLLVNAIAYLAEQHQHHPTMTLGYNRLDIRITTHDAGRLTEKDHRLAFEIDRLLAH</sequence>
<evidence type="ECO:0000313" key="6">
    <source>
        <dbReference type="Proteomes" id="UP000078596"/>
    </source>
</evidence>
<dbReference type="KEGG" id="haz:A9404_03340"/>
<name>A0A191ZF84_9GAMM</name>
<dbReference type="InterPro" id="IPR036428">
    <property type="entry name" value="PCD_sf"/>
</dbReference>
<evidence type="ECO:0000256" key="2">
    <source>
        <dbReference type="ARBA" id="ARBA00006472"/>
    </source>
</evidence>
<dbReference type="PANTHER" id="PTHR12599:SF0">
    <property type="entry name" value="PTERIN-4-ALPHA-CARBINOLAMINE DEHYDRATASE"/>
    <property type="match status" value="1"/>
</dbReference>
<reference evidence="5 6" key="1">
    <citation type="submission" date="2016-06" db="EMBL/GenBank/DDBJ databases">
        <title>Insight into the functional genes involving in sulfur oxidation in Pearl River water.</title>
        <authorList>
            <person name="Luo J."/>
            <person name="Tan X."/>
            <person name="Lin W."/>
        </authorList>
    </citation>
    <scope>NUCLEOTIDE SEQUENCE [LARGE SCALE GENOMIC DNA]</scope>
    <source>
        <strain evidence="5 6">LS2</strain>
    </source>
</reference>
<dbReference type="GO" id="GO:0008124">
    <property type="term" value="F:4-alpha-hydroxytetrahydrobiopterin dehydratase activity"/>
    <property type="evidence" value="ECO:0007669"/>
    <property type="project" value="UniProtKB-EC"/>
</dbReference>
<evidence type="ECO:0000256" key="3">
    <source>
        <dbReference type="ARBA" id="ARBA00013252"/>
    </source>
</evidence>
<evidence type="ECO:0000313" key="5">
    <source>
        <dbReference type="EMBL" id="ANJ66541.1"/>
    </source>
</evidence>
<comment type="similarity">
    <text evidence="2">Belongs to the pterin-4-alpha-carbinolamine dehydratase family.</text>
</comment>
<evidence type="ECO:0000256" key="4">
    <source>
        <dbReference type="ARBA" id="ARBA00023239"/>
    </source>
</evidence>
<dbReference type="GO" id="GO:0006729">
    <property type="term" value="P:tetrahydrobiopterin biosynthetic process"/>
    <property type="evidence" value="ECO:0007669"/>
    <property type="project" value="InterPro"/>
</dbReference>